<name>A0A0N7M1X5_9RHOB</name>
<protein>
    <submittedName>
        <fullName evidence="2">Pimelyl-[acyl-carrier protein] methyl ester esterase</fullName>
        <ecNumber evidence="2">3.1.1.85</ecNumber>
    </submittedName>
</protein>
<dbReference type="GO" id="GO:0090499">
    <property type="term" value="F:pimelyl-[acyl-carrier protein] methyl ester esterase activity"/>
    <property type="evidence" value="ECO:0007669"/>
    <property type="project" value="UniProtKB-EC"/>
</dbReference>
<evidence type="ECO:0000259" key="1">
    <source>
        <dbReference type="Pfam" id="PF12697"/>
    </source>
</evidence>
<dbReference type="EMBL" id="CYSF01000007">
    <property type="protein sequence ID" value="CUH84523.1"/>
    <property type="molecule type" value="Genomic_DNA"/>
</dbReference>
<evidence type="ECO:0000313" key="2">
    <source>
        <dbReference type="EMBL" id="CUH84523.1"/>
    </source>
</evidence>
<dbReference type="AlphaFoldDB" id="A0A0N7M1X5"/>
<dbReference type="Pfam" id="PF12697">
    <property type="entry name" value="Abhydrolase_6"/>
    <property type="match status" value="1"/>
</dbReference>
<dbReference type="InterPro" id="IPR050266">
    <property type="entry name" value="AB_hydrolase_sf"/>
</dbReference>
<accession>A0A0N7M1X5</accession>
<dbReference type="RefSeq" id="WP_058318624.1">
    <property type="nucleotide sequence ID" value="NZ_CYSF01000007.1"/>
</dbReference>
<keyword evidence="3" id="KW-1185">Reference proteome</keyword>
<dbReference type="Gene3D" id="3.40.50.1820">
    <property type="entry name" value="alpha/beta hydrolase"/>
    <property type="match status" value="1"/>
</dbReference>
<evidence type="ECO:0000313" key="3">
    <source>
        <dbReference type="Proteomes" id="UP000051681"/>
    </source>
</evidence>
<dbReference type="PANTHER" id="PTHR43798">
    <property type="entry name" value="MONOACYLGLYCEROL LIPASE"/>
    <property type="match status" value="1"/>
</dbReference>
<dbReference type="Proteomes" id="UP000051681">
    <property type="component" value="Unassembled WGS sequence"/>
</dbReference>
<organism evidence="2 3">
    <name type="scientific">Thalassovita mediterranea</name>
    <dbReference type="NCBI Taxonomy" id="340021"/>
    <lineage>
        <taxon>Bacteria</taxon>
        <taxon>Pseudomonadati</taxon>
        <taxon>Pseudomonadota</taxon>
        <taxon>Alphaproteobacteria</taxon>
        <taxon>Rhodobacterales</taxon>
        <taxon>Roseobacteraceae</taxon>
        <taxon>Thalassovita</taxon>
    </lineage>
</organism>
<gene>
    <name evidence="2" type="primary">bioH</name>
    <name evidence="2" type="ORF">TM5383_01734</name>
</gene>
<reference evidence="2 3" key="1">
    <citation type="submission" date="2015-09" db="EMBL/GenBank/DDBJ databases">
        <authorList>
            <consortium name="Swine Surveillance"/>
        </authorList>
    </citation>
    <scope>NUCLEOTIDE SEQUENCE [LARGE SCALE GENOMIC DNA]</scope>
    <source>
        <strain evidence="2 3">CECT 8383</strain>
    </source>
</reference>
<dbReference type="EC" id="3.1.1.85" evidence="2"/>
<dbReference type="SUPFAM" id="SSF53474">
    <property type="entry name" value="alpha/beta-Hydrolases"/>
    <property type="match status" value="1"/>
</dbReference>
<dbReference type="InterPro" id="IPR000073">
    <property type="entry name" value="AB_hydrolase_1"/>
</dbReference>
<dbReference type="InterPro" id="IPR029058">
    <property type="entry name" value="AB_hydrolase_fold"/>
</dbReference>
<dbReference type="PRINTS" id="PR00111">
    <property type="entry name" value="ABHYDROLASE"/>
</dbReference>
<proteinExistence type="predicted"/>
<sequence length="277" mass="29324">MSGVRTCAGVDTQVYSFGAGDEPALMLHCTMGHSMAFMPLATGLNDLLSMTAFDLPGHGGSADWDGVTPIQRQTVDMALDLLTEPTHLIGHSFGGASALRLACERPELVKSLTLIEPVFFAAAYADHPGLKDSHMAEMAALGTAIDAGEPEKAARLFYTDWGGGRSWDALPEQMRRRAEKQIYLVVAANDEVGEDVGGLLAAGALENLAVPTLLLEGGRSPHYVAKVNAALAARIKGAERAVVENAGHMLPISHPKEVLSVIRPFMERVANAKGQAA</sequence>
<feature type="domain" description="AB hydrolase-1" evidence="1">
    <location>
        <begin position="25"/>
        <end position="259"/>
    </location>
</feature>
<dbReference type="STRING" id="340021.TM5383_01734"/>
<keyword evidence="2" id="KW-0378">Hydrolase</keyword>